<dbReference type="EMBL" id="BAAAUF010000062">
    <property type="protein sequence ID" value="GAA3067911.1"/>
    <property type="molecule type" value="Genomic_DNA"/>
</dbReference>
<evidence type="ECO:0000313" key="3">
    <source>
        <dbReference type="Proteomes" id="UP001501532"/>
    </source>
</evidence>
<comment type="caution">
    <text evidence="2">The sequence shown here is derived from an EMBL/GenBank/DDBJ whole genome shotgun (WGS) entry which is preliminary data.</text>
</comment>
<evidence type="ECO:0000256" key="1">
    <source>
        <dbReference type="SAM" id="MobiDB-lite"/>
    </source>
</evidence>
<feature type="region of interest" description="Disordered" evidence="1">
    <location>
        <begin position="75"/>
        <end position="104"/>
    </location>
</feature>
<organism evidence="2 3">
    <name type="scientific">Streptomyces glomeratus</name>
    <dbReference type="NCBI Taxonomy" id="284452"/>
    <lineage>
        <taxon>Bacteria</taxon>
        <taxon>Bacillati</taxon>
        <taxon>Actinomycetota</taxon>
        <taxon>Actinomycetes</taxon>
        <taxon>Kitasatosporales</taxon>
        <taxon>Streptomycetaceae</taxon>
        <taxon>Streptomyces</taxon>
    </lineage>
</organism>
<reference evidence="3" key="1">
    <citation type="journal article" date="2019" name="Int. J. Syst. Evol. Microbiol.">
        <title>The Global Catalogue of Microorganisms (GCM) 10K type strain sequencing project: providing services to taxonomists for standard genome sequencing and annotation.</title>
        <authorList>
            <consortium name="The Broad Institute Genomics Platform"/>
            <consortium name="The Broad Institute Genome Sequencing Center for Infectious Disease"/>
            <person name="Wu L."/>
            <person name="Ma J."/>
        </authorList>
    </citation>
    <scope>NUCLEOTIDE SEQUENCE [LARGE SCALE GENOMIC DNA]</scope>
    <source>
        <strain evidence="3">JCM 9091</strain>
    </source>
</reference>
<dbReference type="Proteomes" id="UP001501532">
    <property type="component" value="Unassembled WGS sequence"/>
</dbReference>
<protein>
    <recommendedName>
        <fullName evidence="4">Acyl-CoA dehydrogenase/oxidase C-terminal domain-containing protein</fullName>
    </recommendedName>
</protein>
<name>A0ABP6LZ10_9ACTN</name>
<keyword evidence="3" id="KW-1185">Reference proteome</keyword>
<accession>A0ABP6LZ10</accession>
<dbReference type="RefSeq" id="WP_234519829.1">
    <property type="nucleotide sequence ID" value="NZ_BAAAUF010000062.1"/>
</dbReference>
<proteinExistence type="predicted"/>
<evidence type="ECO:0000313" key="2">
    <source>
        <dbReference type="EMBL" id="GAA3067911.1"/>
    </source>
</evidence>
<gene>
    <name evidence="2" type="ORF">GCM10010448_59050</name>
</gene>
<sequence length="104" mass="11210">MGRCVSAADKSEELDARHLLSAALQVEMRRMPAEAGVDVAAQAGPAERALPDTYQFSRQLGAAYIGPEHTLQGLATHAESSAGRPGRRPEQAGRRHWPRQPPDA</sequence>
<evidence type="ECO:0008006" key="4">
    <source>
        <dbReference type="Google" id="ProtNLM"/>
    </source>
</evidence>